<comment type="cofactor">
    <cofactor evidence="2">
        <name>[4Fe-4S] cluster</name>
        <dbReference type="ChEBI" id="CHEBI:49883"/>
    </cofactor>
</comment>
<dbReference type="SUPFAM" id="SSF52218">
    <property type="entry name" value="Flavoproteins"/>
    <property type="match status" value="1"/>
</dbReference>
<evidence type="ECO:0000256" key="11">
    <source>
        <dbReference type="ARBA" id="ARBA00023002"/>
    </source>
</evidence>
<dbReference type="InterPro" id="IPR029061">
    <property type="entry name" value="THDP-binding"/>
</dbReference>
<dbReference type="PANTHER" id="PTHR11493">
    <property type="entry name" value="SULFITE REDUCTASE [NADPH] SUBUNIT BETA-RELATED"/>
    <property type="match status" value="1"/>
</dbReference>
<dbReference type="PRINTS" id="PR00397">
    <property type="entry name" value="SIROHAEM"/>
</dbReference>
<dbReference type="Gene3D" id="3.90.480.20">
    <property type="match status" value="1"/>
</dbReference>
<dbReference type="EMBL" id="CP144057">
    <property type="protein sequence ID" value="WWD19740.1"/>
    <property type="molecule type" value="Genomic_DNA"/>
</dbReference>
<dbReference type="GO" id="GO:0004783">
    <property type="term" value="F:sulfite reductase (NADPH) activity"/>
    <property type="evidence" value="ECO:0007669"/>
    <property type="project" value="UniProtKB-EC"/>
</dbReference>
<dbReference type="GO" id="GO:0050661">
    <property type="term" value="F:NADP binding"/>
    <property type="evidence" value="ECO:0007669"/>
    <property type="project" value="InterPro"/>
</dbReference>
<dbReference type="RefSeq" id="XP_031861655.2">
    <property type="nucleotide sequence ID" value="XM_032004053.2"/>
</dbReference>
<gene>
    <name evidence="17" type="ORF">CI109_104204</name>
</gene>
<comment type="similarity">
    <text evidence="4">Belongs to the nitrite and sulfite reductase 4Fe-4S domain family.</text>
</comment>
<proteinExistence type="inferred from homology"/>
<dbReference type="FunFam" id="3.30.413.10:FF:000004">
    <property type="entry name" value="Sulfite reductase [NADPH] hemoprotein beta-component"/>
    <property type="match status" value="1"/>
</dbReference>
<dbReference type="SUPFAM" id="SSF52518">
    <property type="entry name" value="Thiamin diphosphate-binding fold (THDP-binding)"/>
    <property type="match status" value="1"/>
</dbReference>
<dbReference type="NCBIfam" id="NF010029">
    <property type="entry name" value="PRK13504.1"/>
    <property type="match status" value="1"/>
</dbReference>
<dbReference type="EC" id="1.8.1.2" evidence="5"/>
<evidence type="ECO:0000256" key="10">
    <source>
        <dbReference type="ARBA" id="ARBA00022857"/>
    </source>
</evidence>
<dbReference type="Gene3D" id="3.40.50.970">
    <property type="match status" value="1"/>
</dbReference>
<dbReference type="FunFam" id="3.40.50.360:FF:000016">
    <property type="entry name" value="Sulfite reductase subunit beta"/>
    <property type="match status" value="1"/>
</dbReference>
<evidence type="ECO:0000256" key="5">
    <source>
        <dbReference type="ARBA" id="ARBA00012604"/>
    </source>
</evidence>
<dbReference type="PRINTS" id="PR00369">
    <property type="entry name" value="FLAVODOXIN"/>
</dbReference>
<evidence type="ECO:0000256" key="7">
    <source>
        <dbReference type="ARBA" id="ARBA00022605"/>
    </source>
</evidence>
<dbReference type="Proteomes" id="UP000322225">
    <property type="component" value="Chromosome 7"/>
</dbReference>
<dbReference type="KEGG" id="ksn:43588184"/>
<dbReference type="NCBIfam" id="TIGR02041">
    <property type="entry name" value="CysI"/>
    <property type="match status" value="1"/>
</dbReference>
<comment type="cofactor">
    <cofactor evidence="1">
        <name>siroheme</name>
        <dbReference type="ChEBI" id="CHEBI:60052"/>
    </cofactor>
</comment>
<protein>
    <recommendedName>
        <fullName evidence="5">assimilatory sulfite reductase (NADPH)</fullName>
        <ecNumber evidence="5">1.8.1.2</ecNumber>
    </recommendedName>
</protein>
<dbReference type="GO" id="GO:0020037">
    <property type="term" value="F:heme binding"/>
    <property type="evidence" value="ECO:0007669"/>
    <property type="project" value="InterPro"/>
</dbReference>
<evidence type="ECO:0000256" key="8">
    <source>
        <dbReference type="ARBA" id="ARBA00022617"/>
    </source>
</evidence>
<reference evidence="17" key="2">
    <citation type="submission" date="2024-01" db="EMBL/GenBank/DDBJ databases">
        <title>Comparative genomics of Cryptococcus and Kwoniella reveals pathogenesis evolution and contrasting modes of karyotype evolution via chromosome fusion or intercentromeric recombination.</title>
        <authorList>
            <person name="Coelho M.A."/>
            <person name="David-Palma M."/>
            <person name="Shea T."/>
            <person name="Bowers K."/>
            <person name="McGinley-Smith S."/>
            <person name="Mohammad A.W."/>
            <person name="Gnirke A."/>
            <person name="Yurkov A.M."/>
            <person name="Nowrousian M."/>
            <person name="Sun S."/>
            <person name="Cuomo C.A."/>
            <person name="Heitman J."/>
        </authorList>
    </citation>
    <scope>NUCLEOTIDE SEQUENCE</scope>
    <source>
        <strain evidence="17">CBS 12478</strain>
    </source>
</reference>
<keyword evidence="14" id="KW-0198">Cysteine biosynthesis</keyword>
<evidence type="ECO:0000256" key="4">
    <source>
        <dbReference type="ARBA" id="ARBA00010429"/>
    </source>
</evidence>
<keyword evidence="9" id="KW-0479">Metal-binding</keyword>
<comment type="catalytic activity">
    <reaction evidence="15">
        <text>hydrogen sulfide + 3 NADP(+) + 3 H2O = sulfite + 3 NADPH + 4 H(+)</text>
        <dbReference type="Rhea" id="RHEA:13801"/>
        <dbReference type="ChEBI" id="CHEBI:15377"/>
        <dbReference type="ChEBI" id="CHEBI:15378"/>
        <dbReference type="ChEBI" id="CHEBI:17359"/>
        <dbReference type="ChEBI" id="CHEBI:29919"/>
        <dbReference type="ChEBI" id="CHEBI:57783"/>
        <dbReference type="ChEBI" id="CHEBI:58349"/>
        <dbReference type="EC" id="1.8.1.2"/>
    </reaction>
</comment>
<dbReference type="FunFam" id="3.90.480.20:FF:000012">
    <property type="entry name" value="Sulfite reductase beta subunit"/>
    <property type="match status" value="1"/>
</dbReference>
<dbReference type="GO" id="GO:0010181">
    <property type="term" value="F:FMN binding"/>
    <property type="evidence" value="ECO:0007669"/>
    <property type="project" value="InterPro"/>
</dbReference>
<dbReference type="InterPro" id="IPR006067">
    <property type="entry name" value="NO2/SO3_Rdtase_4Fe4S_dom"/>
</dbReference>
<keyword evidence="12" id="KW-0408">Iron</keyword>
<keyword evidence="18" id="KW-1185">Reference proteome</keyword>
<dbReference type="GeneID" id="43588184"/>
<evidence type="ECO:0000313" key="18">
    <source>
        <dbReference type="Proteomes" id="UP000322225"/>
    </source>
</evidence>
<dbReference type="PROSITE" id="PS00365">
    <property type="entry name" value="NIR_SIR"/>
    <property type="match status" value="1"/>
</dbReference>
<organism evidence="17 18">
    <name type="scientific">Kwoniella shandongensis</name>
    <dbReference type="NCBI Taxonomy" id="1734106"/>
    <lineage>
        <taxon>Eukaryota</taxon>
        <taxon>Fungi</taxon>
        <taxon>Dikarya</taxon>
        <taxon>Basidiomycota</taxon>
        <taxon>Agaricomycotina</taxon>
        <taxon>Tremellomycetes</taxon>
        <taxon>Tremellales</taxon>
        <taxon>Cryptococcaceae</taxon>
        <taxon>Kwoniella</taxon>
    </lineage>
</organism>
<dbReference type="InterPro" id="IPR045169">
    <property type="entry name" value="NO2/SO3_Rdtase_4Fe4S_prot"/>
</dbReference>
<dbReference type="Gene3D" id="3.40.50.360">
    <property type="match status" value="1"/>
</dbReference>
<keyword evidence="7" id="KW-0028">Amino-acid biosynthesis</keyword>
<keyword evidence="8" id="KW-0349">Heme</keyword>
<comment type="pathway">
    <text evidence="3">Sulfur metabolism; hydrogen sulfide biosynthesis; hydrogen sulfide from sulfite (NADPH route): step 1/1.</text>
</comment>
<dbReference type="GO" id="GO:0046872">
    <property type="term" value="F:metal ion binding"/>
    <property type="evidence" value="ECO:0007669"/>
    <property type="project" value="UniProtKB-KW"/>
</dbReference>
<dbReference type="Pfam" id="PF03460">
    <property type="entry name" value="NIR_SIR_ferr"/>
    <property type="match status" value="2"/>
</dbReference>
<dbReference type="InterPro" id="IPR006066">
    <property type="entry name" value="NO2/SO3_Rdtase_FeS/sirohaem_BS"/>
</dbReference>
<reference evidence="17" key="1">
    <citation type="submission" date="2017-08" db="EMBL/GenBank/DDBJ databases">
        <authorList>
            <person name="Cuomo C."/>
            <person name="Billmyre B."/>
            <person name="Heitman J."/>
        </authorList>
    </citation>
    <scope>NUCLEOTIDE SEQUENCE</scope>
    <source>
        <strain evidence="17">CBS 12478</strain>
    </source>
</reference>
<dbReference type="PROSITE" id="PS50902">
    <property type="entry name" value="FLAVODOXIN_LIKE"/>
    <property type="match status" value="1"/>
</dbReference>
<accession>A0AAJ8LM37</accession>
<evidence type="ECO:0000256" key="13">
    <source>
        <dbReference type="ARBA" id="ARBA00023014"/>
    </source>
</evidence>
<evidence type="ECO:0000256" key="6">
    <source>
        <dbReference type="ARBA" id="ARBA00022485"/>
    </source>
</evidence>
<dbReference type="InterPro" id="IPR045854">
    <property type="entry name" value="NO2/SO3_Rdtase_4Fe4S_sf"/>
</dbReference>
<dbReference type="SUPFAM" id="SSF55124">
    <property type="entry name" value="Nitrite/Sulfite reductase N-terminal domain-like"/>
    <property type="match status" value="2"/>
</dbReference>
<keyword evidence="10" id="KW-0521">NADP</keyword>
<feature type="domain" description="Flavodoxin-like" evidence="16">
    <location>
        <begin position="666"/>
        <end position="819"/>
    </location>
</feature>
<dbReference type="InterPro" id="IPR005117">
    <property type="entry name" value="NiRdtase/SiRdtase_haem-b_fer"/>
</dbReference>
<dbReference type="Gene3D" id="3.30.413.10">
    <property type="entry name" value="Sulfite Reductase Hemoprotein, domain 1"/>
    <property type="match status" value="2"/>
</dbReference>
<dbReference type="GO" id="GO:0009337">
    <property type="term" value="C:sulfite reductase complex (NADPH)"/>
    <property type="evidence" value="ECO:0007669"/>
    <property type="project" value="InterPro"/>
</dbReference>
<dbReference type="HAMAP" id="MF_01540">
    <property type="entry name" value="CysI"/>
    <property type="match status" value="1"/>
</dbReference>
<dbReference type="InterPro" id="IPR029039">
    <property type="entry name" value="Flavoprotein-like_sf"/>
</dbReference>
<keyword evidence="11" id="KW-0560">Oxidoreductase</keyword>
<dbReference type="GO" id="GO:0019344">
    <property type="term" value="P:cysteine biosynthetic process"/>
    <property type="evidence" value="ECO:0007669"/>
    <property type="project" value="UniProtKB-KW"/>
</dbReference>
<evidence type="ECO:0000256" key="14">
    <source>
        <dbReference type="ARBA" id="ARBA00023192"/>
    </source>
</evidence>
<dbReference type="GO" id="GO:0000103">
    <property type="term" value="P:sulfate assimilation"/>
    <property type="evidence" value="ECO:0007669"/>
    <property type="project" value="TreeGrafter"/>
</dbReference>
<sequence>MGESEFRTCHVIARSKVSYLVLVALQLTANPAQMSSPLQAISNLPSTLFHHPILAAPSNSTKLNPYLPLPQNGTTVLFTNPDFLPSLPSASLRRTVIHVLDAEEIATPRSSKAVSLISRSAQEAYDQALLALRLAQDNDAVVYHFIASGLEGSVQEVDNVESWLSESLGSPNPNANPDADDAKVEPEDELLATYELTSLSLLKLTRRAQRPFVHHKAESSRLVVNFLPQAIEAENVIDVVLAIPAPKEKLRSSLTGVDEVIVVEGGNGKYGAAWASVVDALEGSDVTIRSVLVGATASPSDISAASSASSPITRIGSAATHNIPTTSIAIPSPESTYTDLLTTSPSPLEILNDPAHLAANESTSPLYAFGKAVAIRKERARLVELAKKVLKASGTKKEVHEALSAWLLVRDEQGAEAAGKKVAAAIGASKGDEQEILELGSKGHWAKRALWIVISNSWAADLASSGLHHALASGLDINLLVYETAASPFSPNAPAQPSKDRKKDLALYALNMGDVYVASVAVYADYAGVINAMREAEKYSGPGLVLAYLPWGEKEDGEVVSAQEKAGPLERLRETKRAVSGGWWPLFRWNPSSADDKRFTLDSSYIKAALSEFLDRQSHLSQLTLATPAIDPSVTSSAGTDLVAARKEKAKKAYDALLNSLDGPGLLVLYASDGGNAEKVAKRLVGRAKMRGVGASLRVLDEIAPSVVESLSEEKNVLVLTSTAGQGEAPQNGREFHKALAKLSPSDKLAETKITVFGMGDSHYWPRPEDASYYNKPARDFFPKLLALGCAELCPLGLGDDSDPDGYQTGYKPFEATLWRALGVDGVEVAEEKEEVVANEHIKIASDYLRGTILEGLADKSTGAIGASDAQLTKFHGTYMQDDRDIRESLKAQGLEPAYSFMIRVRMPGGVCDSKQWLAMDHISDEHGNGTFKLTTRQTFQFHGIVKAHLKKAMQAINRSLLDTIAACGDVNRNVQCTVNPAYSKTHESVYNFSKALSEHLLPSTSAYHEIWLDKKKVGGDAVQPLESEPLYGPYYLPRKFKIAVAVPPDNSVDVFTNDVGFIAIVENDEVIGYNVSVGGGMGVTHGNKKTYPRLGDVIGFVTPEEGCKVAEAIMLVQRDNGNRQDRKNARLKYTVDRLGLPKFKSLVEERFGKPLAAARQFSFDTNLDKYGWAQGHDGRWHFTMFIENGRVEDSSRHQFKSGLREIAQVHKGQFRLTANQHLILSNVEQEDLEEIKRLLAKWGLDNIDHSGLRLSSSACVAFPTCGLAMAESERYLPLLVDKVEKICEEAGIRNDDLVMRMTGCPNGCARPWAAEVAFVGKAPGSYMMMLGGNHTGTRLNKPFLESATEPEILAVLKPMIKRWALERHDGERFGDWTIRAGYIKPTTHGSKFWEESFPAPPPSAPAIMA</sequence>
<dbReference type="InterPro" id="IPR008254">
    <property type="entry name" value="Flavodoxin/NO_synth"/>
</dbReference>
<dbReference type="SUPFAM" id="SSF56014">
    <property type="entry name" value="Nitrite and sulphite reductase 4Fe-4S domain-like"/>
    <property type="match status" value="2"/>
</dbReference>
<evidence type="ECO:0000256" key="3">
    <source>
        <dbReference type="ARBA" id="ARBA00004774"/>
    </source>
</evidence>
<dbReference type="Pfam" id="PF00258">
    <property type="entry name" value="Flavodoxin_1"/>
    <property type="match status" value="1"/>
</dbReference>
<evidence type="ECO:0000256" key="12">
    <source>
        <dbReference type="ARBA" id="ARBA00023004"/>
    </source>
</evidence>
<evidence type="ECO:0000259" key="16">
    <source>
        <dbReference type="PROSITE" id="PS50902"/>
    </source>
</evidence>
<evidence type="ECO:0000256" key="2">
    <source>
        <dbReference type="ARBA" id="ARBA00001966"/>
    </source>
</evidence>
<dbReference type="PANTHER" id="PTHR11493:SF47">
    <property type="entry name" value="SULFITE REDUCTASE [NADPH] SUBUNIT BETA"/>
    <property type="match status" value="1"/>
</dbReference>
<keyword evidence="13" id="KW-0411">Iron-sulfur</keyword>
<evidence type="ECO:0000313" key="17">
    <source>
        <dbReference type="EMBL" id="WWD19740.1"/>
    </source>
</evidence>
<evidence type="ECO:0000256" key="9">
    <source>
        <dbReference type="ARBA" id="ARBA00022723"/>
    </source>
</evidence>
<name>A0AAJ8LM37_9TREE</name>
<dbReference type="InterPro" id="IPR011786">
    <property type="entry name" value="CysI"/>
</dbReference>
<dbReference type="InterPro" id="IPR036136">
    <property type="entry name" value="Nit/Sulf_reduc_fer-like_dom_sf"/>
</dbReference>
<dbReference type="GO" id="GO:0050311">
    <property type="term" value="F:sulfite reductase (ferredoxin) activity"/>
    <property type="evidence" value="ECO:0007669"/>
    <property type="project" value="TreeGrafter"/>
</dbReference>
<dbReference type="GO" id="GO:0051539">
    <property type="term" value="F:4 iron, 4 sulfur cluster binding"/>
    <property type="evidence" value="ECO:0007669"/>
    <property type="project" value="UniProtKB-KW"/>
</dbReference>
<keyword evidence="6" id="KW-0004">4Fe-4S</keyword>
<dbReference type="FunFam" id="3.30.413.10:FF:000003">
    <property type="entry name" value="Sulfite reductase [NADPH] hemoprotein beta-component"/>
    <property type="match status" value="1"/>
</dbReference>
<dbReference type="Pfam" id="PF01077">
    <property type="entry name" value="NIR_SIR"/>
    <property type="match status" value="1"/>
</dbReference>
<evidence type="ECO:0000256" key="1">
    <source>
        <dbReference type="ARBA" id="ARBA00001929"/>
    </source>
</evidence>
<evidence type="ECO:0000256" key="15">
    <source>
        <dbReference type="ARBA" id="ARBA00052219"/>
    </source>
</evidence>
<dbReference type="InterPro" id="IPR001094">
    <property type="entry name" value="Flavdoxin-like"/>
</dbReference>